<dbReference type="OrthoDB" id="4045at2"/>
<evidence type="ECO:0000256" key="5">
    <source>
        <dbReference type="ARBA" id="ARBA00023136"/>
    </source>
</evidence>
<evidence type="ECO:0000259" key="8">
    <source>
        <dbReference type="Pfam" id="PF01618"/>
    </source>
</evidence>
<dbReference type="GO" id="GO:0005886">
    <property type="term" value="C:plasma membrane"/>
    <property type="evidence" value="ECO:0007669"/>
    <property type="project" value="UniProtKB-SubCell"/>
</dbReference>
<dbReference type="EMBL" id="FOWR01000055">
    <property type="protein sequence ID" value="SFQ25575.1"/>
    <property type="molecule type" value="Genomic_DNA"/>
</dbReference>
<evidence type="ECO:0000256" key="6">
    <source>
        <dbReference type="RuleBase" id="RU004057"/>
    </source>
</evidence>
<sequence length="201" mass="22119">MTELGTELSNELATVASQPRAAGLLDGQLLEQGWQSLSLFMQQGGPILWGLALVGAASWLVVIERLIYVFSVFPKQEKHWIEQWRQRKGQREWASRAIRDGWLFEAHVSLHRNLNLLKALVSLCPMLGLLGTVTGMITVFDVMAVQGTGEPRLMAAGISMATLPTMAGMVVALAGMFAQARISKICERREASLTKALRSRS</sequence>
<keyword evidence="5 7" id="KW-0472">Membrane</keyword>
<dbReference type="Pfam" id="PF01618">
    <property type="entry name" value="MotA_ExbB"/>
    <property type="match status" value="1"/>
</dbReference>
<feature type="transmembrane region" description="Helical" evidence="7">
    <location>
        <begin position="119"/>
        <end position="140"/>
    </location>
</feature>
<keyword evidence="6" id="KW-0653">Protein transport</keyword>
<organism evidence="9 10">
    <name type="scientific">Enterovibrio norvegicus DSM 15893</name>
    <dbReference type="NCBI Taxonomy" id="1121869"/>
    <lineage>
        <taxon>Bacteria</taxon>
        <taxon>Pseudomonadati</taxon>
        <taxon>Pseudomonadota</taxon>
        <taxon>Gammaproteobacteria</taxon>
        <taxon>Vibrionales</taxon>
        <taxon>Vibrionaceae</taxon>
        <taxon>Enterovibrio</taxon>
    </lineage>
</organism>
<dbReference type="GeneID" id="35869823"/>
<evidence type="ECO:0000256" key="2">
    <source>
        <dbReference type="ARBA" id="ARBA00022475"/>
    </source>
</evidence>
<dbReference type="STRING" id="1121869.SAMN03084138_04504"/>
<proteinExistence type="inferred from homology"/>
<name>A0A1I5X0P6_9GAMM</name>
<accession>A0A1I5X0P6</accession>
<dbReference type="PANTHER" id="PTHR30625">
    <property type="entry name" value="PROTEIN TOLQ"/>
    <property type="match status" value="1"/>
</dbReference>
<evidence type="ECO:0000256" key="3">
    <source>
        <dbReference type="ARBA" id="ARBA00022692"/>
    </source>
</evidence>
<comment type="subcellular location">
    <subcellularLocation>
        <location evidence="1">Cell membrane</location>
        <topology evidence="1">Multi-pass membrane protein</topology>
    </subcellularLocation>
    <subcellularLocation>
        <location evidence="6">Membrane</location>
        <topology evidence="6">Multi-pass membrane protein</topology>
    </subcellularLocation>
</comment>
<keyword evidence="4 7" id="KW-1133">Transmembrane helix</keyword>
<dbReference type="AlphaFoldDB" id="A0A1I5X0P6"/>
<dbReference type="Proteomes" id="UP000182692">
    <property type="component" value="Unassembled WGS sequence"/>
</dbReference>
<evidence type="ECO:0000256" key="1">
    <source>
        <dbReference type="ARBA" id="ARBA00004651"/>
    </source>
</evidence>
<evidence type="ECO:0000256" key="7">
    <source>
        <dbReference type="SAM" id="Phobius"/>
    </source>
</evidence>
<dbReference type="InterPro" id="IPR050790">
    <property type="entry name" value="ExbB/TolQ_transport"/>
</dbReference>
<feature type="domain" description="MotA/TolQ/ExbB proton channel" evidence="8">
    <location>
        <begin position="87"/>
        <end position="192"/>
    </location>
</feature>
<gene>
    <name evidence="9" type="ORF">SAMN03084138_04504</name>
</gene>
<keyword evidence="6" id="KW-0813">Transport</keyword>
<keyword evidence="3 7" id="KW-0812">Transmembrane</keyword>
<evidence type="ECO:0000313" key="9">
    <source>
        <dbReference type="EMBL" id="SFQ25575.1"/>
    </source>
</evidence>
<dbReference type="RefSeq" id="WP_074928700.1">
    <property type="nucleotide sequence ID" value="NZ_FOWR01000055.1"/>
</dbReference>
<protein>
    <submittedName>
        <fullName evidence="9">Biopolymer transport protein ExbB</fullName>
    </submittedName>
</protein>
<comment type="similarity">
    <text evidence="6">Belongs to the exbB/tolQ family.</text>
</comment>
<feature type="transmembrane region" description="Helical" evidence="7">
    <location>
        <begin position="47"/>
        <end position="68"/>
    </location>
</feature>
<feature type="transmembrane region" description="Helical" evidence="7">
    <location>
        <begin position="152"/>
        <end position="178"/>
    </location>
</feature>
<reference evidence="9 10" key="1">
    <citation type="submission" date="2016-10" db="EMBL/GenBank/DDBJ databases">
        <authorList>
            <person name="de Groot N.N."/>
        </authorList>
    </citation>
    <scope>NUCLEOTIDE SEQUENCE [LARGE SCALE GENOMIC DNA]</scope>
    <source>
        <strain evidence="9 10">DSM 15893</strain>
    </source>
</reference>
<dbReference type="GO" id="GO:0017038">
    <property type="term" value="P:protein import"/>
    <property type="evidence" value="ECO:0007669"/>
    <property type="project" value="TreeGrafter"/>
</dbReference>
<dbReference type="InterPro" id="IPR002898">
    <property type="entry name" value="MotA_ExbB_proton_chnl"/>
</dbReference>
<keyword evidence="2" id="KW-1003">Cell membrane</keyword>
<dbReference type="PANTHER" id="PTHR30625:SF18">
    <property type="entry name" value="TONB2 ENERGY TRANSDUCTION SYSTEM INNER MEMBRANE COMPONENT EXBB"/>
    <property type="match status" value="1"/>
</dbReference>
<evidence type="ECO:0000256" key="4">
    <source>
        <dbReference type="ARBA" id="ARBA00022989"/>
    </source>
</evidence>
<evidence type="ECO:0000313" key="10">
    <source>
        <dbReference type="Proteomes" id="UP000182692"/>
    </source>
</evidence>